<dbReference type="PROSITE" id="PS51257">
    <property type="entry name" value="PROKAR_LIPOPROTEIN"/>
    <property type="match status" value="1"/>
</dbReference>
<accession>K2KCN0</accession>
<evidence type="ECO:0000313" key="2">
    <source>
        <dbReference type="EMBL" id="EKE84437.1"/>
    </source>
</evidence>
<proteinExistence type="predicted"/>
<evidence type="ECO:0000313" key="3">
    <source>
        <dbReference type="Proteomes" id="UP000014115"/>
    </source>
</evidence>
<feature type="coiled-coil region" evidence="1">
    <location>
        <begin position="301"/>
        <end position="335"/>
    </location>
</feature>
<evidence type="ECO:0008006" key="4">
    <source>
        <dbReference type="Google" id="ProtNLM"/>
    </source>
</evidence>
<keyword evidence="3" id="KW-1185">Reference proteome</keyword>
<keyword evidence="1" id="KW-0175">Coiled coil</keyword>
<protein>
    <recommendedName>
        <fullName evidence="4">Lipoprotein</fullName>
    </recommendedName>
</protein>
<dbReference type="PATRIC" id="fig|740709.3.peg.1059"/>
<dbReference type="AlphaFoldDB" id="K2KCN0"/>
<dbReference type="Proteomes" id="UP000014115">
    <property type="component" value="Unassembled WGS sequence"/>
</dbReference>
<organism evidence="2 3">
    <name type="scientific">Idiomarina xiamenensis 10-D-4</name>
    <dbReference type="NCBI Taxonomy" id="740709"/>
    <lineage>
        <taxon>Bacteria</taxon>
        <taxon>Pseudomonadati</taxon>
        <taxon>Pseudomonadota</taxon>
        <taxon>Gammaproteobacteria</taxon>
        <taxon>Alteromonadales</taxon>
        <taxon>Idiomarinaceae</taxon>
        <taxon>Idiomarina</taxon>
    </lineage>
</organism>
<comment type="caution">
    <text evidence="2">The sequence shown here is derived from an EMBL/GenBank/DDBJ whole genome shotgun (WGS) entry which is preliminary data.</text>
</comment>
<name>K2KCN0_9GAMM</name>
<sequence length="466" mass="52707">MVRSYAVKRSIAVIAIGLSLVVGGCSKHPEEFEVEIGQLKVSNGKLNAKAYLFNDELPELAKKASKIKENRYQIVEQLKGEEEPEFASDNDLTERYSAALEKARKVYVSLPDAAKTQQMQREKQAKADVAEIESTLAGLRQKQSKFNAVIQPQLDALEKTEAEYESMLQLRDGKHLKAINQQLNTYIVDNAIPVRKLDEEKDLPFNWSVVSVSRSGECRQRRNKYLIGSIPDIAPCIYLSLDYQLRRTKQADELAQIIINNVVPYIQTDWMLRMNQGEHVSLVKQVQDARQAVNNAKIVARNQTDVDINRVEREIARTERRLTQSQRNLASIQDNPVTAEQLLSENADIQNVMRSLRGLVDEMVEKELRAAIDQGVIIAEKDYESLSGTLPSTDGTSLLLLISVKNVWSPVFIATYTDLEQDWEDKVVVTEENSSIKALRGFSLTSPKLDILKVALDSYFEHKNQS</sequence>
<evidence type="ECO:0000256" key="1">
    <source>
        <dbReference type="SAM" id="Coils"/>
    </source>
</evidence>
<reference evidence="2 3" key="1">
    <citation type="journal article" date="2012" name="J. Bacteriol.">
        <title>Genome Sequence of Idiomarina xiamenensis Type Strain 10-D-4.</title>
        <authorList>
            <person name="Lai Q."/>
            <person name="Wang L."/>
            <person name="Wang W."/>
            <person name="Shao Z."/>
        </authorList>
    </citation>
    <scope>NUCLEOTIDE SEQUENCE [LARGE SCALE GENOMIC DNA]</scope>
    <source>
        <strain evidence="2 3">10-D-4</strain>
    </source>
</reference>
<dbReference type="EMBL" id="AMRG01000005">
    <property type="protein sequence ID" value="EKE84437.1"/>
    <property type="molecule type" value="Genomic_DNA"/>
</dbReference>
<dbReference type="RefSeq" id="WP_008488169.1">
    <property type="nucleotide sequence ID" value="NZ_AMRG01000005.1"/>
</dbReference>
<gene>
    <name evidence="2" type="ORF">A10D4_05197</name>
</gene>